<evidence type="ECO:0000313" key="1">
    <source>
        <dbReference type="EMBL" id="CDP34764.1"/>
    </source>
</evidence>
<dbReference type="SUPFAM" id="SSF103196">
    <property type="entry name" value="Roadblock/LC7 domain"/>
    <property type="match status" value="1"/>
</dbReference>
<sequence length="89" mass="10026">MSVEDILDTLNVDKDRISDPVVVYLPDRTVVYGQTSPWASKALQVMKSAEAMCESEGEPVRLIRIRTDRHEVYIVSDGTYLLVAKDKQA</sequence>
<reference evidence="1" key="1">
    <citation type="submission" date="2014-02" db="EMBL/GenBank/DDBJ databases">
        <authorList>
            <person name="Genoscope - CEA"/>
        </authorList>
    </citation>
    <scope>NUCLEOTIDE SEQUENCE</scope>
    <source>
        <strain evidence="1">LS3</strain>
    </source>
</reference>
<organism evidence="1">
    <name type="scientific">Blastobotrys adeninivorans</name>
    <name type="common">Yeast</name>
    <name type="synonym">Arxula adeninivorans</name>
    <dbReference type="NCBI Taxonomy" id="409370"/>
    <lineage>
        <taxon>Eukaryota</taxon>
        <taxon>Fungi</taxon>
        <taxon>Dikarya</taxon>
        <taxon>Ascomycota</taxon>
        <taxon>Saccharomycotina</taxon>
        <taxon>Dipodascomycetes</taxon>
        <taxon>Dipodascales</taxon>
        <taxon>Trichomonascaceae</taxon>
        <taxon>Blastobotrys</taxon>
    </lineage>
</organism>
<dbReference type="AlphaFoldDB" id="A0A060T1X1"/>
<proteinExistence type="predicted"/>
<accession>A0A060T1X1</accession>
<gene>
    <name evidence="1" type="ORF">GNLVRS02_ARAD1C19976g</name>
</gene>
<reference evidence="1" key="2">
    <citation type="submission" date="2014-06" db="EMBL/GenBank/DDBJ databases">
        <title>The complete genome of Blastobotrys (Arxula) adeninivorans LS3 - a yeast of biotechnological interest.</title>
        <authorList>
            <person name="Kunze G."/>
            <person name="Gaillardin C."/>
            <person name="Czernicka M."/>
            <person name="Durrens P."/>
            <person name="Martin T."/>
            <person name="Boer E."/>
            <person name="Gabaldon T."/>
            <person name="Cruz J."/>
            <person name="Talla E."/>
            <person name="Marck C."/>
            <person name="Goffeau A."/>
            <person name="Barbe V."/>
            <person name="Baret P."/>
            <person name="Baronian K."/>
            <person name="Beier S."/>
            <person name="Bleykasten C."/>
            <person name="Bode R."/>
            <person name="Casaregola S."/>
            <person name="Despons L."/>
            <person name="Fairhead C."/>
            <person name="Giersberg M."/>
            <person name="Gierski P."/>
            <person name="Hahnel U."/>
            <person name="Hartmann A."/>
            <person name="Jankowska D."/>
            <person name="Jubin C."/>
            <person name="Jung P."/>
            <person name="Lafontaine I."/>
            <person name="Leh-Louis V."/>
            <person name="Lemaire M."/>
            <person name="Marcet-Houben M."/>
            <person name="Mascher M."/>
            <person name="Morel G."/>
            <person name="Richard G.-F."/>
            <person name="Riechen J."/>
            <person name="Sacerdot C."/>
            <person name="Sarkar A."/>
            <person name="Savel G."/>
            <person name="Schacherer J."/>
            <person name="Sherman D."/>
            <person name="Straub M.-L."/>
            <person name="Stein N."/>
            <person name="Thierry A."/>
            <person name="Trautwein-Schult A."/>
            <person name="Westhof E."/>
            <person name="Worch S."/>
            <person name="Dujon B."/>
            <person name="Souciet J.-L."/>
            <person name="Wincker P."/>
            <person name="Scholz U."/>
            <person name="Neuveglise N."/>
        </authorList>
    </citation>
    <scope>NUCLEOTIDE SEQUENCE</scope>
    <source>
        <strain evidence="1">LS3</strain>
    </source>
</reference>
<dbReference type="Gene3D" id="3.30.450.30">
    <property type="entry name" value="Dynein light chain 2a, cytoplasmic"/>
    <property type="match status" value="1"/>
</dbReference>
<protein>
    <submittedName>
        <fullName evidence="1">ARAD1C19976p</fullName>
    </submittedName>
</protein>
<dbReference type="EMBL" id="HG937693">
    <property type="protein sequence ID" value="CDP34764.1"/>
    <property type="molecule type" value="Genomic_DNA"/>
</dbReference>
<name>A0A060T1X1_BLAAD</name>